<comment type="similarity">
    <text evidence="1">Belongs to the OPA3 family.</text>
</comment>
<dbReference type="Proteomes" id="UP000823046">
    <property type="component" value="Unassembled WGS sequence"/>
</dbReference>
<keyword evidence="4" id="KW-0472">Membrane</keyword>
<keyword evidence="6" id="KW-1185">Reference proteome</keyword>
<comment type="caution">
    <text evidence="5">The sequence shown here is derived from an EMBL/GenBank/DDBJ whole genome shotgun (WGS) entry which is preliminary data.</text>
</comment>
<reference evidence="5 6" key="1">
    <citation type="journal article" date="2020" name="bioRxiv">
        <title>Metabolic contributions of an alphaproteobacterial endosymbiont in the apicomplexan Cardiosporidium cionae.</title>
        <authorList>
            <person name="Hunter E.S."/>
            <person name="Paight C.J."/>
            <person name="Lane C.E."/>
        </authorList>
    </citation>
    <scope>NUCLEOTIDE SEQUENCE [LARGE SCALE GENOMIC DNA]</scope>
    <source>
        <strain evidence="5">ESH_2018</strain>
    </source>
</reference>
<evidence type="ECO:0000313" key="5">
    <source>
        <dbReference type="EMBL" id="KAF8819561.1"/>
    </source>
</evidence>
<keyword evidence="4" id="KW-1133">Transmembrane helix</keyword>
<dbReference type="EMBL" id="JADAQX010000694">
    <property type="protein sequence ID" value="KAF8819561.1"/>
    <property type="molecule type" value="Genomic_DNA"/>
</dbReference>
<accession>A0ABQ7J6G3</accession>
<evidence type="ECO:0000256" key="4">
    <source>
        <dbReference type="SAM" id="Phobius"/>
    </source>
</evidence>
<proteinExistence type="inferred from homology"/>
<evidence type="ECO:0000256" key="3">
    <source>
        <dbReference type="SAM" id="Coils"/>
    </source>
</evidence>
<evidence type="ECO:0000313" key="6">
    <source>
        <dbReference type="Proteomes" id="UP000823046"/>
    </source>
</evidence>
<dbReference type="PANTHER" id="PTHR12499">
    <property type="entry name" value="OPTIC ATROPHY 3 PROTEIN OPA3"/>
    <property type="match status" value="1"/>
</dbReference>
<feature type="coiled-coil region" evidence="3">
    <location>
        <begin position="131"/>
        <end position="158"/>
    </location>
</feature>
<dbReference type="Pfam" id="PF07047">
    <property type="entry name" value="OPA3"/>
    <property type="match status" value="1"/>
</dbReference>
<evidence type="ECO:0000256" key="2">
    <source>
        <dbReference type="ARBA" id="ARBA00023054"/>
    </source>
</evidence>
<dbReference type="PANTHER" id="PTHR12499:SF0">
    <property type="entry name" value="OPTIC ATROPHY 3 PROTEIN"/>
    <property type="match status" value="1"/>
</dbReference>
<evidence type="ECO:0000256" key="1">
    <source>
        <dbReference type="ARBA" id="ARBA00007584"/>
    </source>
</evidence>
<organism evidence="5 6">
    <name type="scientific">Cardiosporidium cionae</name>
    <dbReference type="NCBI Taxonomy" id="476202"/>
    <lineage>
        <taxon>Eukaryota</taxon>
        <taxon>Sar</taxon>
        <taxon>Alveolata</taxon>
        <taxon>Apicomplexa</taxon>
        <taxon>Aconoidasida</taxon>
        <taxon>Nephromycida</taxon>
        <taxon>Cardiosporidium</taxon>
    </lineage>
</organism>
<sequence length="164" mass="18968">MEIGFEFIRTIVATFSRRCAVFVVDRSTLHPKLRNRVVSFGQNANTIYVYLKYFDHIWFPLRKTDVSQQKEGEIKITASVKTLSESRALEFGADLLGELTVLCIMLTLVSIGIALRRSRAKDTKFKEQQHNEKTYADMQVLEAKIRELTEKITQMEEMMKLSKA</sequence>
<gene>
    <name evidence="5" type="ORF">IE077_000834</name>
</gene>
<name>A0ABQ7J6G3_9APIC</name>
<protein>
    <submittedName>
        <fullName evidence="5">Uncharacterized protein</fullName>
    </submittedName>
</protein>
<feature type="transmembrane region" description="Helical" evidence="4">
    <location>
        <begin position="95"/>
        <end position="115"/>
    </location>
</feature>
<keyword evidence="2 3" id="KW-0175">Coiled coil</keyword>
<keyword evidence="4" id="KW-0812">Transmembrane</keyword>
<dbReference type="InterPro" id="IPR010754">
    <property type="entry name" value="OPA3-like"/>
</dbReference>